<dbReference type="Proteomes" id="UP000505306">
    <property type="component" value="Chromosome"/>
</dbReference>
<feature type="transmembrane region" description="Helical" evidence="1">
    <location>
        <begin position="154"/>
        <end position="171"/>
    </location>
</feature>
<evidence type="ECO:0000259" key="2">
    <source>
        <dbReference type="Pfam" id="PF07695"/>
    </source>
</evidence>
<evidence type="ECO:0000256" key="1">
    <source>
        <dbReference type="SAM" id="Phobius"/>
    </source>
</evidence>
<feature type="domain" description="7TM-DISM receptor extracellular" evidence="2">
    <location>
        <begin position="127"/>
        <end position="326"/>
    </location>
</feature>
<feature type="transmembrane region" description="Helical" evidence="1">
    <location>
        <begin position="245"/>
        <end position="268"/>
    </location>
</feature>
<name>A0A6G6GKB2_9FLAO</name>
<feature type="transmembrane region" description="Helical" evidence="1">
    <location>
        <begin position="129"/>
        <end position="149"/>
    </location>
</feature>
<dbReference type="EMBL" id="CP049057">
    <property type="protein sequence ID" value="QIE58957.1"/>
    <property type="molecule type" value="Genomic_DNA"/>
</dbReference>
<dbReference type="Pfam" id="PF07695">
    <property type="entry name" value="7TMR-DISM_7TM"/>
    <property type="match status" value="1"/>
</dbReference>
<reference evidence="3 4" key="1">
    <citation type="submission" date="2020-02" db="EMBL/GenBank/DDBJ databases">
        <title>Complete genome sequence of Flavobacteriaceae bacterium.</title>
        <authorList>
            <person name="Kim S.-J."/>
            <person name="Kim Y.-S."/>
            <person name="Kim K.-H."/>
        </authorList>
    </citation>
    <scope>NUCLEOTIDE SEQUENCE [LARGE SCALE GENOMIC DNA]</scope>
    <source>
        <strain evidence="3 4">RR4-40</strain>
    </source>
</reference>
<dbReference type="AlphaFoldDB" id="A0A6G6GKB2"/>
<feature type="transmembrane region" description="Helical" evidence="1">
    <location>
        <begin position="218"/>
        <end position="239"/>
    </location>
</feature>
<keyword evidence="4" id="KW-1185">Reference proteome</keyword>
<dbReference type="GO" id="GO:0003677">
    <property type="term" value="F:DNA binding"/>
    <property type="evidence" value="ECO:0007669"/>
    <property type="project" value="InterPro"/>
</dbReference>
<dbReference type="KEGG" id="mgel:G5B37_05085"/>
<dbReference type="InterPro" id="IPR011623">
    <property type="entry name" value="7TMR_DISM_rcpt_extracell_dom1"/>
</dbReference>
<proteinExistence type="predicted"/>
<keyword evidence="1" id="KW-0472">Membrane</keyword>
<dbReference type="RefSeq" id="WP_164678988.1">
    <property type="nucleotide sequence ID" value="NZ_CP049057.1"/>
</dbReference>
<feature type="transmembrane region" description="Helical" evidence="1">
    <location>
        <begin position="187"/>
        <end position="206"/>
    </location>
</feature>
<evidence type="ECO:0000313" key="4">
    <source>
        <dbReference type="Proteomes" id="UP000505306"/>
    </source>
</evidence>
<dbReference type="InterPro" id="IPR016032">
    <property type="entry name" value="Sig_transdc_resp-reg_C-effctor"/>
</dbReference>
<organism evidence="3 4">
    <name type="scientific">Rasiella rasia</name>
    <dbReference type="NCBI Taxonomy" id="2744027"/>
    <lineage>
        <taxon>Bacteria</taxon>
        <taxon>Pseudomonadati</taxon>
        <taxon>Bacteroidota</taxon>
        <taxon>Flavobacteriia</taxon>
        <taxon>Flavobacteriales</taxon>
        <taxon>Flavobacteriaceae</taxon>
        <taxon>Rasiella</taxon>
    </lineage>
</organism>
<keyword evidence="1" id="KW-0812">Transmembrane</keyword>
<gene>
    <name evidence="3" type="ORF">G5B37_05085</name>
</gene>
<feature type="transmembrane region" description="Helical" evidence="1">
    <location>
        <begin position="305"/>
        <end position="327"/>
    </location>
</feature>
<dbReference type="SUPFAM" id="SSF46894">
    <property type="entry name" value="C-terminal effector domain of the bipartite response regulators"/>
    <property type="match status" value="1"/>
</dbReference>
<feature type="transmembrane region" description="Helical" evidence="1">
    <location>
        <begin position="275"/>
        <end position="293"/>
    </location>
</feature>
<sequence length="438" mass="49753">MIRLQFYPVLWCLLIVVLGNITASIAAESELSFKAKSAVNTTKVNKKATAFQAFKKAHFISELDSDASISSSINQPNTQKGETAENAQLEEISYNNLQTESVVQEKNSEKSLLAAQVSQADNATSFKQGMYYGFALMVLLVNILCYFIFDERLFLFYALALSGVTAVFFYNDGLHHLFGLTGPANPFLVQSLLLWFAMGFSALFASKYLNLEEFFPKIKFITFPLVLIGGALVFSAYVAKDTVTAYAANFVSISVLICYFMAGVFLFSRKNYAKFYAIAGFIPLLFAVDFFVLKNIGINFLSTETVHIKIAGLIEMLILTYAIIYRIRAVKEENEMRQTEMRIFLKRQEAMNRQSAVKLLEDVYLENLIMHYDLDGLEIKLLQYISEGKENDKIARKLKTTEEDIEALTKELYEKLEIGEQIQEDFRLLDSQPDYLYN</sequence>
<accession>A0A6G6GKB2</accession>
<evidence type="ECO:0000313" key="3">
    <source>
        <dbReference type="EMBL" id="QIE58957.1"/>
    </source>
</evidence>
<keyword evidence="1" id="KW-1133">Transmembrane helix</keyword>
<dbReference type="GO" id="GO:0006355">
    <property type="term" value="P:regulation of DNA-templated transcription"/>
    <property type="evidence" value="ECO:0007669"/>
    <property type="project" value="InterPro"/>
</dbReference>
<protein>
    <submittedName>
        <fullName evidence="3">7TM-DISM domain-containing protein</fullName>
    </submittedName>
</protein>